<dbReference type="Gene3D" id="3.10.620.10">
    <property type="entry name" value="Protein N-terminal glutamine amidohydrolase, alpha beta roll"/>
    <property type="match status" value="1"/>
</dbReference>
<comment type="catalytic activity">
    <reaction evidence="7 8">
        <text>N-terminal L-glutaminyl-[protein] + H2O = N-terminal L-glutamyl-[protein] + NH4(+)</text>
        <dbReference type="Rhea" id="RHEA:50680"/>
        <dbReference type="Rhea" id="RHEA-COMP:12668"/>
        <dbReference type="Rhea" id="RHEA-COMP:12777"/>
        <dbReference type="ChEBI" id="CHEBI:15377"/>
        <dbReference type="ChEBI" id="CHEBI:28938"/>
        <dbReference type="ChEBI" id="CHEBI:64721"/>
        <dbReference type="ChEBI" id="CHEBI:64722"/>
        <dbReference type="EC" id="3.5.1.122"/>
    </reaction>
</comment>
<keyword evidence="11" id="KW-1185">Reference proteome</keyword>
<proteinExistence type="inferred from homology"/>
<dbReference type="Proteomes" id="UP001479436">
    <property type="component" value="Unassembled WGS sequence"/>
</dbReference>
<evidence type="ECO:0000256" key="6">
    <source>
        <dbReference type="ARBA" id="ARBA00029677"/>
    </source>
</evidence>
<evidence type="ECO:0000256" key="4">
    <source>
        <dbReference type="ARBA" id="ARBA00021247"/>
    </source>
</evidence>
<comment type="function">
    <text evidence="8">Mediates the side-chain deamidation of N-terminal glutamine residues to glutamate, an important step in N-end rule pathway of protein degradation. Conversion of the resulting N-terminal glutamine to glutamate renders the protein susceptible to arginylation, polyubiquitination and degradation as specified by the N-end rule. Does not act on substrates with internal or C-terminal glutamine and does not act on non-glutamine residues in any position.</text>
</comment>
<dbReference type="InterPro" id="IPR037132">
    <property type="entry name" value="N_Gln_amidohydro_ab_roll_sf"/>
</dbReference>
<evidence type="ECO:0000259" key="9">
    <source>
        <dbReference type="Pfam" id="PF09764"/>
    </source>
</evidence>
<name>A0ABR2X3Z4_9FUNG</name>
<dbReference type="GO" id="GO:0070773">
    <property type="term" value="F:protein-N-terminal glutamine amidohydrolase activity"/>
    <property type="evidence" value="ECO:0007669"/>
    <property type="project" value="UniProtKB-EC"/>
</dbReference>
<reference evidence="10 11" key="1">
    <citation type="submission" date="2023-04" db="EMBL/GenBank/DDBJ databases">
        <title>Genome of Basidiobolus ranarum AG-B5.</title>
        <authorList>
            <person name="Stajich J.E."/>
            <person name="Carter-House D."/>
            <person name="Gryganskyi A."/>
        </authorList>
    </citation>
    <scope>NUCLEOTIDE SEQUENCE [LARGE SCALE GENOMIC DNA]</scope>
    <source>
        <strain evidence="10 11">AG-B5</strain>
    </source>
</reference>
<organism evidence="10 11">
    <name type="scientific">Basidiobolus ranarum</name>
    <dbReference type="NCBI Taxonomy" id="34480"/>
    <lineage>
        <taxon>Eukaryota</taxon>
        <taxon>Fungi</taxon>
        <taxon>Fungi incertae sedis</taxon>
        <taxon>Zoopagomycota</taxon>
        <taxon>Entomophthoromycotina</taxon>
        <taxon>Basidiobolomycetes</taxon>
        <taxon>Basidiobolales</taxon>
        <taxon>Basidiobolaceae</taxon>
        <taxon>Basidiobolus</taxon>
    </lineage>
</organism>
<accession>A0ABR2X3Z4</accession>
<evidence type="ECO:0000256" key="7">
    <source>
        <dbReference type="ARBA" id="ARBA00048768"/>
    </source>
</evidence>
<dbReference type="PANTHER" id="PTHR13035:SF0">
    <property type="entry name" value="PROTEIN N-TERMINAL GLUTAMINE AMIDOHYDROLASE"/>
    <property type="match status" value="1"/>
</dbReference>
<comment type="similarity">
    <text evidence="1 8">Belongs to the NTAQ1 family.</text>
</comment>
<dbReference type="InterPro" id="IPR039733">
    <property type="entry name" value="NTAQ1"/>
</dbReference>
<evidence type="ECO:0000313" key="10">
    <source>
        <dbReference type="EMBL" id="KAK9768470.1"/>
    </source>
</evidence>
<evidence type="ECO:0000256" key="2">
    <source>
        <dbReference type="ARBA" id="ARBA00011245"/>
    </source>
</evidence>
<keyword evidence="5 8" id="KW-0378">Hydrolase</keyword>
<evidence type="ECO:0000256" key="8">
    <source>
        <dbReference type="RuleBase" id="RU367082"/>
    </source>
</evidence>
<dbReference type="InterPro" id="IPR023128">
    <property type="entry name" value="Prot_N_Gln_amidohydro_ab_roll"/>
</dbReference>
<comment type="subunit">
    <text evidence="2 8">Monomer.</text>
</comment>
<dbReference type="EC" id="3.5.1.122" evidence="3 8"/>
<evidence type="ECO:0000256" key="5">
    <source>
        <dbReference type="ARBA" id="ARBA00022801"/>
    </source>
</evidence>
<dbReference type="Pfam" id="PF09764">
    <property type="entry name" value="Nt_Gln_amidase"/>
    <property type="match status" value="1"/>
</dbReference>
<sequence>MGESKTKSVSFCIHLINDTVIIKDYHVILIWKGTPSSVYDFDTILPFPCSFKDYCEYTIPSTISLPQIFQRKYRVIPADVYLTTFASDRSHMRTESGWIKPPPTYEPISTQESSMNLSIFMNMSENIDSTCYGRILQEEEFLAYFS</sequence>
<protein>
    <recommendedName>
        <fullName evidence="4 8">Protein N-terminal glutamine amidohydrolase</fullName>
        <ecNumber evidence="3 8">3.5.1.122</ecNumber>
    </recommendedName>
    <alternativeName>
        <fullName evidence="6 8">Protein NH2-terminal glutamine deamidase</fullName>
    </alternativeName>
</protein>
<evidence type="ECO:0000256" key="1">
    <source>
        <dbReference type="ARBA" id="ARBA00008985"/>
    </source>
</evidence>
<evidence type="ECO:0000313" key="11">
    <source>
        <dbReference type="Proteomes" id="UP001479436"/>
    </source>
</evidence>
<comment type="caution">
    <text evidence="10">The sequence shown here is derived from an EMBL/GenBank/DDBJ whole genome shotgun (WGS) entry which is preliminary data.</text>
</comment>
<dbReference type="EMBL" id="JASJQH010000017">
    <property type="protein sequence ID" value="KAK9768470.1"/>
    <property type="molecule type" value="Genomic_DNA"/>
</dbReference>
<evidence type="ECO:0000256" key="3">
    <source>
        <dbReference type="ARBA" id="ARBA00012718"/>
    </source>
</evidence>
<gene>
    <name evidence="10" type="primary">WDYHV1</name>
    <name evidence="10" type="ORF">K7432_000881</name>
</gene>
<dbReference type="PANTHER" id="PTHR13035">
    <property type="entry name" value="PROTEIN N-TERMINAL GLUTAMINE AMIDOHYDROLASE"/>
    <property type="match status" value="1"/>
</dbReference>
<feature type="domain" description="Protein N-terminal glutamine amidohydrolase alpha beta roll" evidence="9">
    <location>
        <begin position="17"/>
        <end position="145"/>
    </location>
</feature>